<evidence type="ECO:0000256" key="1">
    <source>
        <dbReference type="ARBA" id="ARBA00022946"/>
    </source>
</evidence>
<evidence type="ECO:0000313" key="6">
    <source>
        <dbReference type="EMBL" id="KAL3645203.1"/>
    </source>
</evidence>
<evidence type="ECO:0000256" key="4">
    <source>
        <dbReference type="RuleBase" id="RU003616"/>
    </source>
</evidence>
<keyword evidence="7" id="KW-1185">Reference proteome</keyword>
<dbReference type="SUPFAM" id="SSF49764">
    <property type="entry name" value="HSP20-like chaperones"/>
    <property type="match status" value="1"/>
</dbReference>
<feature type="domain" description="SHSP" evidence="5">
    <location>
        <begin position="47"/>
        <end position="147"/>
    </location>
</feature>
<proteinExistence type="inferred from homology"/>
<evidence type="ECO:0000256" key="2">
    <source>
        <dbReference type="ARBA" id="ARBA00023016"/>
    </source>
</evidence>
<keyword evidence="2" id="KW-0346">Stress response</keyword>
<dbReference type="InterPro" id="IPR008978">
    <property type="entry name" value="HSP20-like_chaperone"/>
</dbReference>
<dbReference type="InterPro" id="IPR044656">
    <property type="entry name" value="HSP14.7/HSP23.5/HSP23.6-like"/>
</dbReference>
<keyword evidence="1" id="KW-0809">Transit peptide</keyword>
<dbReference type="PANTHER" id="PTHR46991">
    <property type="entry name" value="23.5 KDA HEAT SHOCK PROTEIN, MITOCHONDRIAL"/>
    <property type="match status" value="1"/>
</dbReference>
<dbReference type="PANTHER" id="PTHR46991:SF11">
    <property type="entry name" value="SMALL HEAT SHOCK PROTEIN HSPF"/>
    <property type="match status" value="1"/>
</dbReference>
<dbReference type="PROSITE" id="PS01031">
    <property type="entry name" value="SHSP"/>
    <property type="match status" value="1"/>
</dbReference>
<dbReference type="Pfam" id="PF00011">
    <property type="entry name" value="HSP20"/>
    <property type="match status" value="1"/>
</dbReference>
<protein>
    <recommendedName>
        <fullName evidence="5">SHSP domain-containing protein</fullName>
    </recommendedName>
</protein>
<organism evidence="6 7">
    <name type="scientific">Castilleja foliolosa</name>
    <dbReference type="NCBI Taxonomy" id="1961234"/>
    <lineage>
        <taxon>Eukaryota</taxon>
        <taxon>Viridiplantae</taxon>
        <taxon>Streptophyta</taxon>
        <taxon>Embryophyta</taxon>
        <taxon>Tracheophyta</taxon>
        <taxon>Spermatophyta</taxon>
        <taxon>Magnoliopsida</taxon>
        <taxon>eudicotyledons</taxon>
        <taxon>Gunneridae</taxon>
        <taxon>Pentapetalae</taxon>
        <taxon>asterids</taxon>
        <taxon>lamiids</taxon>
        <taxon>Lamiales</taxon>
        <taxon>Orobanchaceae</taxon>
        <taxon>Pedicularideae</taxon>
        <taxon>Castillejinae</taxon>
        <taxon>Castilleja</taxon>
    </lineage>
</organism>
<dbReference type="EMBL" id="JAVIJP010000013">
    <property type="protein sequence ID" value="KAL3645203.1"/>
    <property type="molecule type" value="Genomic_DNA"/>
</dbReference>
<gene>
    <name evidence="6" type="ORF">CASFOL_010383</name>
</gene>
<evidence type="ECO:0000313" key="7">
    <source>
        <dbReference type="Proteomes" id="UP001632038"/>
    </source>
</evidence>
<name>A0ABD3DSE9_9LAMI</name>
<sequence length="147" mass="16829">MASLKHFSGRLLRSGFLRRATTSRCFSSKSEQTFYETFNVEREPSPTAEAPELDPFIHHEFKVQGQKDSFNIRLYMAGVGKESVKVWVQQDELIAEGRREKEFEDEADTVGLIKYRMTCPPNDVFDLDAIKAVMKNGILQVLVPKRA</sequence>
<dbReference type="AlphaFoldDB" id="A0ABD3DSE9"/>
<comment type="similarity">
    <text evidence="3 4">Belongs to the small heat shock protein (HSP20) family.</text>
</comment>
<accession>A0ABD3DSE9</accession>
<evidence type="ECO:0000259" key="5">
    <source>
        <dbReference type="PROSITE" id="PS01031"/>
    </source>
</evidence>
<dbReference type="CDD" id="cd06464">
    <property type="entry name" value="ACD_sHsps-like"/>
    <property type="match status" value="1"/>
</dbReference>
<dbReference type="InterPro" id="IPR002068">
    <property type="entry name" value="A-crystallin/Hsp20_dom"/>
</dbReference>
<dbReference type="Gene3D" id="2.60.40.790">
    <property type="match status" value="1"/>
</dbReference>
<reference evidence="7" key="1">
    <citation type="journal article" date="2024" name="IScience">
        <title>Strigolactones Initiate the Formation of Haustorium-like Structures in Castilleja.</title>
        <authorList>
            <person name="Buerger M."/>
            <person name="Peterson D."/>
            <person name="Chory J."/>
        </authorList>
    </citation>
    <scope>NUCLEOTIDE SEQUENCE [LARGE SCALE GENOMIC DNA]</scope>
</reference>
<dbReference type="Proteomes" id="UP001632038">
    <property type="component" value="Unassembled WGS sequence"/>
</dbReference>
<comment type="caution">
    <text evidence="6">The sequence shown here is derived from an EMBL/GenBank/DDBJ whole genome shotgun (WGS) entry which is preliminary data.</text>
</comment>
<evidence type="ECO:0000256" key="3">
    <source>
        <dbReference type="PROSITE-ProRule" id="PRU00285"/>
    </source>
</evidence>